<feature type="transmembrane region" description="Helical" evidence="1">
    <location>
        <begin position="90"/>
        <end position="123"/>
    </location>
</feature>
<dbReference type="Proteomes" id="UP001589865">
    <property type="component" value="Unassembled WGS sequence"/>
</dbReference>
<evidence type="ECO:0000313" key="4">
    <source>
        <dbReference type="Proteomes" id="UP001589865"/>
    </source>
</evidence>
<evidence type="ECO:0000259" key="2">
    <source>
        <dbReference type="Pfam" id="PF07331"/>
    </source>
</evidence>
<reference evidence="3 4" key="1">
    <citation type="submission" date="2024-09" db="EMBL/GenBank/DDBJ databases">
        <authorList>
            <person name="Sun Q."/>
            <person name="Mori K."/>
        </authorList>
    </citation>
    <scope>NUCLEOTIDE SEQUENCE [LARGE SCALE GENOMIC DNA]</scope>
    <source>
        <strain evidence="3 4">TBRC 5777</strain>
    </source>
</reference>
<comment type="caution">
    <text evidence="3">The sequence shown here is derived from an EMBL/GenBank/DDBJ whole genome shotgun (WGS) entry which is preliminary data.</text>
</comment>
<sequence length="164" mass="17366">MLLTGILTSSRFKDYTSGSILIVLGLAAAYQAQSYRIGTFTRMGPGFFPVCLGLILALTGLVLISSNFVRNARHGRPATAAAQHPPEWRGWICISVSVLAFAFLAKLTGLVPATFTCVFVAALGDRENSLLAALSLAAAITVAGVVIFWWGLGIPFSLFSQGTI</sequence>
<accession>A0ABV6JNS2</accession>
<dbReference type="EMBL" id="JBHLUN010000002">
    <property type="protein sequence ID" value="MFC0407090.1"/>
    <property type="molecule type" value="Genomic_DNA"/>
</dbReference>
<keyword evidence="1" id="KW-0472">Membrane</keyword>
<keyword evidence="1" id="KW-0812">Transmembrane</keyword>
<feature type="domain" description="DUF1468" evidence="2">
    <location>
        <begin position="18"/>
        <end position="156"/>
    </location>
</feature>
<evidence type="ECO:0000313" key="3">
    <source>
        <dbReference type="EMBL" id="MFC0407090.1"/>
    </source>
</evidence>
<keyword evidence="4" id="KW-1185">Reference proteome</keyword>
<protein>
    <submittedName>
        <fullName evidence="3">Tripartite tricarboxylate transporter TctB family protein</fullName>
    </submittedName>
</protein>
<organism evidence="3 4">
    <name type="scientific">Roseomonas elaeocarpi</name>
    <dbReference type="NCBI Taxonomy" id="907779"/>
    <lineage>
        <taxon>Bacteria</taxon>
        <taxon>Pseudomonadati</taxon>
        <taxon>Pseudomonadota</taxon>
        <taxon>Alphaproteobacteria</taxon>
        <taxon>Acetobacterales</taxon>
        <taxon>Roseomonadaceae</taxon>
        <taxon>Roseomonas</taxon>
    </lineage>
</organism>
<dbReference type="RefSeq" id="WP_377042782.1">
    <property type="nucleotide sequence ID" value="NZ_JBHLUN010000002.1"/>
</dbReference>
<feature type="transmembrane region" description="Helical" evidence="1">
    <location>
        <begin position="47"/>
        <end position="69"/>
    </location>
</feature>
<feature type="transmembrane region" description="Helical" evidence="1">
    <location>
        <begin position="129"/>
        <end position="152"/>
    </location>
</feature>
<dbReference type="Pfam" id="PF07331">
    <property type="entry name" value="TctB"/>
    <property type="match status" value="1"/>
</dbReference>
<keyword evidence="1" id="KW-1133">Transmembrane helix</keyword>
<name>A0ABV6JNS2_9PROT</name>
<feature type="transmembrane region" description="Helical" evidence="1">
    <location>
        <begin position="12"/>
        <end position="32"/>
    </location>
</feature>
<gene>
    <name evidence="3" type="ORF">ACFFGY_02435</name>
</gene>
<proteinExistence type="predicted"/>
<evidence type="ECO:0000256" key="1">
    <source>
        <dbReference type="SAM" id="Phobius"/>
    </source>
</evidence>
<dbReference type="InterPro" id="IPR009936">
    <property type="entry name" value="DUF1468"/>
</dbReference>